<dbReference type="PANTHER" id="PTHR30176:SF3">
    <property type="entry name" value="FERREDOXIN-TYPE PROTEIN NAPH"/>
    <property type="match status" value="1"/>
</dbReference>
<feature type="domain" description="4Fe-4S ferredoxin-type" evidence="9">
    <location>
        <begin position="333"/>
        <end position="363"/>
    </location>
</feature>
<dbReference type="InterPro" id="IPR051684">
    <property type="entry name" value="Electron_Trans/Redox"/>
</dbReference>
<dbReference type="SUPFAM" id="SSF54862">
    <property type="entry name" value="4Fe-4S ferredoxins"/>
    <property type="match status" value="1"/>
</dbReference>
<dbReference type="PROSITE" id="PS51379">
    <property type="entry name" value="4FE4S_FER_2"/>
    <property type="match status" value="2"/>
</dbReference>
<dbReference type="Pfam" id="PF13187">
    <property type="entry name" value="Fer4_9"/>
    <property type="match status" value="1"/>
</dbReference>
<name>A0A2N1PMD0_9BACT</name>
<evidence type="ECO:0000256" key="7">
    <source>
        <dbReference type="SAM" id="MobiDB-lite"/>
    </source>
</evidence>
<proteinExistence type="predicted"/>
<gene>
    <name evidence="10" type="ORF">CVV64_14275</name>
</gene>
<keyword evidence="5" id="KW-0408">Iron</keyword>
<feature type="transmembrane region" description="Helical" evidence="8">
    <location>
        <begin position="128"/>
        <end position="146"/>
    </location>
</feature>
<dbReference type="Gene3D" id="3.30.70.20">
    <property type="match status" value="1"/>
</dbReference>
<evidence type="ECO:0000256" key="5">
    <source>
        <dbReference type="ARBA" id="ARBA00023004"/>
    </source>
</evidence>
<dbReference type="Proteomes" id="UP000233256">
    <property type="component" value="Unassembled WGS sequence"/>
</dbReference>
<dbReference type="AlphaFoldDB" id="A0A2N1PMD0"/>
<keyword evidence="4" id="KW-0249">Electron transport</keyword>
<keyword evidence="3" id="KW-0479">Metal-binding</keyword>
<organism evidence="10 11">
    <name type="scientific">Candidatus Wallbacteria bacterium HGW-Wallbacteria-1</name>
    <dbReference type="NCBI Taxonomy" id="2013854"/>
    <lineage>
        <taxon>Bacteria</taxon>
        <taxon>Candidatus Walliibacteriota</taxon>
    </lineage>
</organism>
<feature type="domain" description="4Fe-4S ferredoxin-type" evidence="9">
    <location>
        <begin position="365"/>
        <end position="390"/>
    </location>
</feature>
<dbReference type="PANTHER" id="PTHR30176">
    <property type="entry name" value="FERREDOXIN-TYPE PROTEIN NAPH"/>
    <property type="match status" value="1"/>
</dbReference>
<keyword evidence="1" id="KW-0813">Transport</keyword>
<reference evidence="10 11" key="1">
    <citation type="journal article" date="2017" name="ISME J.">
        <title>Potential for microbial H2 and metal transformations associated with novel bacteria and archaea in deep terrestrial subsurface sediments.</title>
        <authorList>
            <person name="Hernsdorf A.W."/>
            <person name="Amano Y."/>
            <person name="Miyakawa K."/>
            <person name="Ise K."/>
            <person name="Suzuki Y."/>
            <person name="Anantharaman K."/>
            <person name="Probst A."/>
            <person name="Burstein D."/>
            <person name="Thomas B.C."/>
            <person name="Banfield J.F."/>
        </authorList>
    </citation>
    <scope>NUCLEOTIDE SEQUENCE [LARGE SCALE GENOMIC DNA]</scope>
    <source>
        <strain evidence="10">HGW-Wallbacteria-1</strain>
    </source>
</reference>
<keyword evidence="8" id="KW-0472">Membrane</keyword>
<dbReference type="InterPro" id="IPR017896">
    <property type="entry name" value="4Fe4S_Fe-S-bd"/>
</dbReference>
<accession>A0A2N1PMD0</accession>
<evidence type="ECO:0000256" key="3">
    <source>
        <dbReference type="ARBA" id="ARBA00022723"/>
    </source>
</evidence>
<evidence type="ECO:0000256" key="8">
    <source>
        <dbReference type="SAM" id="Phobius"/>
    </source>
</evidence>
<keyword evidence="8" id="KW-0812">Transmembrane</keyword>
<evidence type="ECO:0000256" key="2">
    <source>
        <dbReference type="ARBA" id="ARBA00022485"/>
    </source>
</evidence>
<keyword evidence="2" id="KW-0004">4Fe-4S</keyword>
<dbReference type="Pfam" id="PF12801">
    <property type="entry name" value="Fer4_5"/>
    <property type="match status" value="2"/>
</dbReference>
<evidence type="ECO:0000256" key="1">
    <source>
        <dbReference type="ARBA" id="ARBA00022448"/>
    </source>
</evidence>
<evidence type="ECO:0000259" key="9">
    <source>
        <dbReference type="PROSITE" id="PS51379"/>
    </source>
</evidence>
<dbReference type="GO" id="GO:0051539">
    <property type="term" value="F:4 iron, 4 sulfur cluster binding"/>
    <property type="evidence" value="ECO:0007669"/>
    <property type="project" value="UniProtKB-KW"/>
</dbReference>
<dbReference type="GO" id="GO:0005886">
    <property type="term" value="C:plasma membrane"/>
    <property type="evidence" value="ECO:0007669"/>
    <property type="project" value="TreeGrafter"/>
</dbReference>
<feature type="transmembrane region" description="Helical" evidence="8">
    <location>
        <begin position="199"/>
        <end position="226"/>
    </location>
</feature>
<keyword evidence="6" id="KW-0411">Iron-sulfur</keyword>
<keyword evidence="8" id="KW-1133">Transmembrane helix</keyword>
<evidence type="ECO:0000313" key="11">
    <source>
        <dbReference type="Proteomes" id="UP000233256"/>
    </source>
</evidence>
<protein>
    <submittedName>
        <fullName evidence="10">4Fe-4S ferredoxin</fullName>
    </submittedName>
</protein>
<feature type="region of interest" description="Disordered" evidence="7">
    <location>
        <begin position="399"/>
        <end position="420"/>
    </location>
</feature>
<evidence type="ECO:0000256" key="4">
    <source>
        <dbReference type="ARBA" id="ARBA00022982"/>
    </source>
</evidence>
<feature type="transmembrane region" description="Helical" evidence="8">
    <location>
        <begin position="247"/>
        <end position="270"/>
    </location>
</feature>
<feature type="transmembrane region" description="Helical" evidence="8">
    <location>
        <begin position="290"/>
        <end position="310"/>
    </location>
</feature>
<dbReference type="EMBL" id="PGXC01000017">
    <property type="protein sequence ID" value="PKK89442.1"/>
    <property type="molecule type" value="Genomic_DNA"/>
</dbReference>
<comment type="caution">
    <text evidence="10">The sequence shown here is derived from an EMBL/GenBank/DDBJ whole genome shotgun (WGS) entry which is preliminary data.</text>
</comment>
<sequence>MKKYMKLMVHLVLVILPVLFFSETIFRLGGKKSDAAPGVVKIEAQADWTLSKFARTNRIPEDVLARLFPVRKMDDGSSVMIRERTLQDLMKMSSGAIAGPSDLESLRLRAARLLFMRAESGSKNWKKIVVKFICWAIFLGICLRLMMKGSMRTRLRSALYLGGVYLFGVVLGADPSPMGTVKDAIVLLGTQGIVFPPRMVAFLLFMTSVFIANKLICSWGCQLGMLQDMIFRINRDSEDKVARTVQYRLPFAFSNTIRILTFSAIVWWAFYKGVDIIEAIDPFRVFKPSTLQAGGALFLGSLILSSLFVYRPWCHLFCPFGLAGWIVEQFSFIRIRVNRNLCISCGSCEKSCPTNVMSSYMRDDRIKPDCFSCGTCIEVCPAGAVAFCRNSNESSTVIDPIDSTGDARKQGASGNVKMEK</sequence>
<evidence type="ECO:0000256" key="6">
    <source>
        <dbReference type="ARBA" id="ARBA00023014"/>
    </source>
</evidence>
<dbReference type="InterPro" id="IPR017900">
    <property type="entry name" value="4Fe4S_Fe_S_CS"/>
</dbReference>
<dbReference type="GO" id="GO:0046872">
    <property type="term" value="F:metal ion binding"/>
    <property type="evidence" value="ECO:0007669"/>
    <property type="project" value="UniProtKB-KW"/>
</dbReference>
<dbReference type="PROSITE" id="PS00198">
    <property type="entry name" value="4FE4S_FER_1"/>
    <property type="match status" value="2"/>
</dbReference>
<evidence type="ECO:0000313" key="10">
    <source>
        <dbReference type="EMBL" id="PKK89442.1"/>
    </source>
</evidence>
<feature type="transmembrane region" description="Helical" evidence="8">
    <location>
        <begin position="158"/>
        <end position="179"/>
    </location>
</feature>